<sequence>MPPACSLLGIATPTPPEVQPFRFFDLPIEIRYMVYEQLVDRDVTVIIPGFEMLSCDCISVNNAVHGCFYPTIMRVSRRMREEYGSLAMARLVLHVEWTCDESIFAQTRCLDLSIFVLIGAPQCEVQSAILAYASETSQLSRLLLTVEYEMEQVGPISWSTELGRYGAWKQETIEFLQRLVSAGLLWKVTAKFDMVINLYSDYLTPAERAVDAWPRFDIPSASFAVCNYSDKDTYKLYGLDLKFMGTNWNLGDRDANTQTIIIRRSSA</sequence>
<dbReference type="EMBL" id="JASGXD010000017">
    <property type="protein sequence ID" value="KAK6000403.1"/>
    <property type="molecule type" value="Genomic_DNA"/>
</dbReference>
<keyword evidence="2" id="KW-1185">Reference proteome</keyword>
<accession>A0ABR0T7I6</accession>
<name>A0ABR0T7I6_AURPU</name>
<comment type="caution">
    <text evidence="1">The sequence shown here is derived from an EMBL/GenBank/DDBJ whole genome shotgun (WGS) entry which is preliminary data.</text>
</comment>
<organism evidence="1 2">
    <name type="scientific">Aureobasidium pullulans</name>
    <name type="common">Black yeast</name>
    <name type="synonym">Pullularia pullulans</name>
    <dbReference type="NCBI Taxonomy" id="5580"/>
    <lineage>
        <taxon>Eukaryota</taxon>
        <taxon>Fungi</taxon>
        <taxon>Dikarya</taxon>
        <taxon>Ascomycota</taxon>
        <taxon>Pezizomycotina</taxon>
        <taxon>Dothideomycetes</taxon>
        <taxon>Dothideomycetidae</taxon>
        <taxon>Dothideales</taxon>
        <taxon>Saccotheciaceae</taxon>
        <taxon>Aureobasidium</taxon>
    </lineage>
</organism>
<proteinExistence type="predicted"/>
<protein>
    <submittedName>
        <fullName evidence="1">Uncharacterized protein</fullName>
    </submittedName>
</protein>
<gene>
    <name evidence="1" type="ORF">QM012_003649</name>
</gene>
<reference evidence="1 2" key="1">
    <citation type="submission" date="2023-11" db="EMBL/GenBank/DDBJ databases">
        <title>Draft genome sequence and annotation of the polyextremotolerant black yeast-like fungus Aureobasidium pullulans NRRL 62042.</title>
        <authorList>
            <person name="Dielentheis-Frenken M.R.E."/>
            <person name="Wibberg D."/>
            <person name="Blank L.M."/>
            <person name="Tiso T."/>
        </authorList>
    </citation>
    <scope>NUCLEOTIDE SEQUENCE [LARGE SCALE GENOMIC DNA]</scope>
    <source>
        <strain evidence="1 2">NRRL 62042</strain>
    </source>
</reference>
<evidence type="ECO:0000313" key="1">
    <source>
        <dbReference type="EMBL" id="KAK6000403.1"/>
    </source>
</evidence>
<evidence type="ECO:0000313" key="2">
    <source>
        <dbReference type="Proteomes" id="UP001341245"/>
    </source>
</evidence>
<dbReference type="Proteomes" id="UP001341245">
    <property type="component" value="Unassembled WGS sequence"/>
</dbReference>